<proteinExistence type="predicted"/>
<feature type="non-terminal residue" evidence="2">
    <location>
        <position position="183"/>
    </location>
</feature>
<dbReference type="AlphaFoldDB" id="A0A0F9KM42"/>
<organism evidence="2">
    <name type="scientific">marine sediment metagenome</name>
    <dbReference type="NCBI Taxonomy" id="412755"/>
    <lineage>
        <taxon>unclassified sequences</taxon>
        <taxon>metagenomes</taxon>
        <taxon>ecological metagenomes</taxon>
    </lineage>
</organism>
<evidence type="ECO:0000313" key="2">
    <source>
        <dbReference type="EMBL" id="KKM23248.1"/>
    </source>
</evidence>
<gene>
    <name evidence="2" type="ORF">LCGC14_1617100</name>
</gene>
<feature type="compositionally biased region" description="Basic and acidic residues" evidence="1">
    <location>
        <begin position="89"/>
        <end position="100"/>
    </location>
</feature>
<dbReference type="EMBL" id="LAZR01013164">
    <property type="protein sequence ID" value="KKM23248.1"/>
    <property type="molecule type" value="Genomic_DNA"/>
</dbReference>
<evidence type="ECO:0000256" key="1">
    <source>
        <dbReference type="SAM" id="MobiDB-lite"/>
    </source>
</evidence>
<name>A0A0F9KM42_9ZZZZ</name>
<reference evidence="2" key="1">
    <citation type="journal article" date="2015" name="Nature">
        <title>Complex archaea that bridge the gap between prokaryotes and eukaryotes.</title>
        <authorList>
            <person name="Spang A."/>
            <person name="Saw J.H."/>
            <person name="Jorgensen S.L."/>
            <person name="Zaremba-Niedzwiedzka K."/>
            <person name="Martijn J."/>
            <person name="Lind A.E."/>
            <person name="van Eijk R."/>
            <person name="Schleper C."/>
            <person name="Guy L."/>
            <person name="Ettema T.J."/>
        </authorList>
    </citation>
    <scope>NUCLEOTIDE SEQUENCE</scope>
</reference>
<accession>A0A0F9KM42</accession>
<comment type="caution">
    <text evidence="2">The sequence shown here is derived from an EMBL/GenBank/DDBJ whole genome shotgun (WGS) entry which is preliminary data.</text>
</comment>
<protein>
    <submittedName>
        <fullName evidence="2">Uncharacterized protein</fullName>
    </submittedName>
</protein>
<feature type="region of interest" description="Disordered" evidence="1">
    <location>
        <begin position="81"/>
        <end position="112"/>
    </location>
</feature>
<sequence>MTTSLTKISTSSKIINIVTWPIQKKGNLFRTSIPIITIVASKMLANTSHLHSLLIAGVIIWASTEFIFHRISKSKKIDSADDMDSQLEEFDKTRDKEKHPTSSSPVSEDLSGSKLTAKIDSADDMDSQLEESEDLSGSKLTAPEVELIKGILNDPNWKTKIDTKLQDCFSKLNIEDIDIKAIA</sequence>